<proteinExistence type="predicted"/>
<dbReference type="EMBL" id="JH767555">
    <property type="protein sequence ID" value="EON61206.1"/>
    <property type="molecule type" value="Genomic_DNA"/>
</dbReference>
<sequence>MPPDQASDLAMPLLQWHGFRPAGHSALGGSMRLVPASTLTQASSHRSEESAPAQLKPFRLMDLPPELRDIIYDFAVTRNYPICPHRLLRRQEREGWSVYQFYDIQLPYPGRQPAHPITRSTLNLAATSRQVQSEIGNRFYEKNTFDFSHNMKDLVPFIDYLEAHGKAQLVQRIVFSLPTADPKESYAHWPEADEYPLEVWRTRPGFEFSGALFKLSMLESNIVLRPGHRVSHASLITLQVSGIDLSVPNQRHLEWLTHWLWPDGLVVKLLSDASGRKVRTQELPYLKVEWNRNLQMNPAAKKETENKTETGRDRDAEMTETNRDLDANFTETYQDRDAEMTETGPDFGGYSPNNLIYGNWVTMTWPLQEAEAATEGFEHRTMGDGDREAFWQHPLLDAVILPTADGQSSVAFVRAPIGLQDIEADIKRQVCEPYGHLEPWECACGFMMGEEEPIPAEMPWELLQRRVLTQEAAGLLMDRFRSFYV</sequence>
<protein>
    <recommendedName>
        <fullName evidence="4">F-box domain-containing protein</fullName>
    </recommendedName>
</protein>
<dbReference type="RefSeq" id="XP_007776523.1">
    <property type="nucleotide sequence ID" value="XM_007778333.1"/>
</dbReference>
<keyword evidence="3" id="KW-1185">Reference proteome</keyword>
<evidence type="ECO:0000256" key="1">
    <source>
        <dbReference type="SAM" id="MobiDB-lite"/>
    </source>
</evidence>
<dbReference type="OrthoDB" id="62952at2759"/>
<dbReference type="HOGENOM" id="CLU_562586_0_0_1"/>
<gene>
    <name evidence="2" type="ORF">W97_00418</name>
</gene>
<reference evidence="3" key="1">
    <citation type="submission" date="2012-06" db="EMBL/GenBank/DDBJ databases">
        <title>The genome sequence of Coniosporium apollinis CBS 100218.</title>
        <authorList>
            <consortium name="The Broad Institute Genome Sequencing Platform"/>
            <person name="Cuomo C."/>
            <person name="Gorbushina A."/>
            <person name="Noack S."/>
            <person name="Walker B."/>
            <person name="Young S.K."/>
            <person name="Zeng Q."/>
            <person name="Gargeya S."/>
            <person name="Fitzgerald M."/>
            <person name="Haas B."/>
            <person name="Abouelleil A."/>
            <person name="Alvarado L."/>
            <person name="Arachchi H.M."/>
            <person name="Berlin A.M."/>
            <person name="Chapman S.B."/>
            <person name="Goldberg J."/>
            <person name="Griggs A."/>
            <person name="Gujja S."/>
            <person name="Hansen M."/>
            <person name="Howarth C."/>
            <person name="Imamovic A."/>
            <person name="Larimer J."/>
            <person name="McCowan C."/>
            <person name="Montmayeur A."/>
            <person name="Murphy C."/>
            <person name="Neiman D."/>
            <person name="Pearson M."/>
            <person name="Priest M."/>
            <person name="Roberts A."/>
            <person name="Saif S."/>
            <person name="Shea T."/>
            <person name="Sisk P."/>
            <person name="Sykes S."/>
            <person name="Wortman J."/>
            <person name="Nusbaum C."/>
            <person name="Birren B."/>
        </authorList>
    </citation>
    <scope>NUCLEOTIDE SEQUENCE [LARGE SCALE GENOMIC DNA]</scope>
    <source>
        <strain evidence="3">CBS 100218</strain>
    </source>
</reference>
<evidence type="ECO:0008006" key="4">
    <source>
        <dbReference type="Google" id="ProtNLM"/>
    </source>
</evidence>
<dbReference type="InterPro" id="IPR038883">
    <property type="entry name" value="AN11006-like"/>
</dbReference>
<feature type="compositionally biased region" description="Basic and acidic residues" evidence="1">
    <location>
        <begin position="300"/>
        <end position="319"/>
    </location>
</feature>
<dbReference type="PANTHER" id="PTHR42085:SF1">
    <property type="entry name" value="F-BOX DOMAIN-CONTAINING PROTEIN"/>
    <property type="match status" value="1"/>
</dbReference>
<dbReference type="Proteomes" id="UP000016924">
    <property type="component" value="Unassembled WGS sequence"/>
</dbReference>
<name>R7YHU5_CONA1</name>
<dbReference type="PANTHER" id="PTHR42085">
    <property type="entry name" value="F-BOX DOMAIN-CONTAINING PROTEIN"/>
    <property type="match status" value="1"/>
</dbReference>
<evidence type="ECO:0000313" key="2">
    <source>
        <dbReference type="EMBL" id="EON61206.1"/>
    </source>
</evidence>
<organism evidence="2 3">
    <name type="scientific">Coniosporium apollinis (strain CBS 100218)</name>
    <name type="common">Rock-inhabiting black yeast</name>
    <dbReference type="NCBI Taxonomy" id="1168221"/>
    <lineage>
        <taxon>Eukaryota</taxon>
        <taxon>Fungi</taxon>
        <taxon>Dikarya</taxon>
        <taxon>Ascomycota</taxon>
        <taxon>Pezizomycotina</taxon>
        <taxon>Dothideomycetes</taxon>
        <taxon>Dothideomycetes incertae sedis</taxon>
        <taxon>Coniosporium</taxon>
    </lineage>
</organism>
<evidence type="ECO:0000313" key="3">
    <source>
        <dbReference type="Proteomes" id="UP000016924"/>
    </source>
</evidence>
<dbReference type="AlphaFoldDB" id="R7YHU5"/>
<feature type="region of interest" description="Disordered" evidence="1">
    <location>
        <begin position="297"/>
        <end position="319"/>
    </location>
</feature>
<accession>R7YHU5</accession>
<dbReference type="GeneID" id="19897729"/>